<gene>
    <name evidence="1" type="ORF">TVAG_250090</name>
</gene>
<dbReference type="Proteomes" id="UP000001542">
    <property type="component" value="Unassembled WGS sequence"/>
</dbReference>
<dbReference type="AlphaFoldDB" id="A2DCL2"/>
<dbReference type="VEuPathDB" id="TrichDB:TVAG_250090"/>
<organism evidence="1 2">
    <name type="scientific">Trichomonas vaginalis (strain ATCC PRA-98 / G3)</name>
    <dbReference type="NCBI Taxonomy" id="412133"/>
    <lineage>
        <taxon>Eukaryota</taxon>
        <taxon>Metamonada</taxon>
        <taxon>Parabasalia</taxon>
        <taxon>Trichomonadida</taxon>
        <taxon>Trichomonadidae</taxon>
        <taxon>Trichomonas</taxon>
    </lineage>
</organism>
<dbReference type="VEuPathDB" id="TrichDB:TVAGG3_0126610"/>
<dbReference type="PANTHER" id="PTHR48123">
    <property type="entry name" value="ARL2_BIND_BART DOMAIN-CONTAINING PROTEIN"/>
    <property type="match status" value="1"/>
</dbReference>
<accession>A2DCL2</accession>
<reference evidence="1" key="2">
    <citation type="journal article" date="2007" name="Science">
        <title>Draft genome sequence of the sexually transmitted pathogen Trichomonas vaginalis.</title>
        <authorList>
            <person name="Carlton J.M."/>
            <person name="Hirt R.P."/>
            <person name="Silva J.C."/>
            <person name="Delcher A.L."/>
            <person name="Schatz M."/>
            <person name="Zhao Q."/>
            <person name="Wortman J.R."/>
            <person name="Bidwell S.L."/>
            <person name="Alsmark U.C.M."/>
            <person name="Besteiro S."/>
            <person name="Sicheritz-Ponten T."/>
            <person name="Noel C.J."/>
            <person name="Dacks J.B."/>
            <person name="Foster P.G."/>
            <person name="Simillion C."/>
            <person name="Van de Peer Y."/>
            <person name="Miranda-Saavedra D."/>
            <person name="Barton G.J."/>
            <person name="Westrop G.D."/>
            <person name="Mueller S."/>
            <person name="Dessi D."/>
            <person name="Fiori P.L."/>
            <person name="Ren Q."/>
            <person name="Paulsen I."/>
            <person name="Zhang H."/>
            <person name="Bastida-Corcuera F.D."/>
            <person name="Simoes-Barbosa A."/>
            <person name="Brown M.T."/>
            <person name="Hayes R.D."/>
            <person name="Mukherjee M."/>
            <person name="Okumura C.Y."/>
            <person name="Schneider R."/>
            <person name="Smith A.J."/>
            <person name="Vanacova S."/>
            <person name="Villalvazo M."/>
            <person name="Haas B.J."/>
            <person name="Pertea M."/>
            <person name="Feldblyum T.V."/>
            <person name="Utterback T.R."/>
            <person name="Shu C.L."/>
            <person name="Osoegawa K."/>
            <person name="de Jong P.J."/>
            <person name="Hrdy I."/>
            <person name="Horvathova L."/>
            <person name="Zubacova Z."/>
            <person name="Dolezal P."/>
            <person name="Malik S.B."/>
            <person name="Logsdon J.M. Jr."/>
            <person name="Henze K."/>
            <person name="Gupta A."/>
            <person name="Wang C.C."/>
            <person name="Dunne R.L."/>
            <person name="Upcroft J.A."/>
            <person name="Upcroft P."/>
            <person name="White O."/>
            <person name="Salzberg S.L."/>
            <person name="Tang P."/>
            <person name="Chiu C.-H."/>
            <person name="Lee Y.-S."/>
            <person name="Embley T.M."/>
            <person name="Coombs G.H."/>
            <person name="Mottram J.C."/>
            <person name="Tachezy J."/>
            <person name="Fraser-Liggett C.M."/>
            <person name="Johnson P.J."/>
        </authorList>
    </citation>
    <scope>NUCLEOTIDE SEQUENCE [LARGE SCALE GENOMIC DNA]</scope>
    <source>
        <strain evidence="1">G3</strain>
    </source>
</reference>
<protein>
    <submittedName>
        <fullName evidence="1">Uncharacterized protein</fullName>
    </submittedName>
</protein>
<evidence type="ECO:0000313" key="2">
    <source>
        <dbReference type="Proteomes" id="UP000001542"/>
    </source>
</evidence>
<name>A2DCL2_TRIV3</name>
<reference evidence="1" key="1">
    <citation type="submission" date="2006-10" db="EMBL/GenBank/DDBJ databases">
        <authorList>
            <person name="Amadeo P."/>
            <person name="Zhao Q."/>
            <person name="Wortman J."/>
            <person name="Fraser-Liggett C."/>
            <person name="Carlton J."/>
        </authorList>
    </citation>
    <scope>NUCLEOTIDE SEQUENCE</scope>
    <source>
        <strain evidence="1">G3</strain>
    </source>
</reference>
<keyword evidence="2" id="KW-1185">Reference proteome</keyword>
<sequence>MYEEEGFYEKPILSPEEQYDCFIDRCIMNNLNLNKDSLEREVLQKIPRTDSYYNAITAAIGKQFKGKTLAIIKEIIKISQNDPYCHMLIYINRSGTPSDSTFESLKTLINVPIVYKSHDEAEEYIHEILLFKELYNKVKAENLEDKIVDNQMMEMFEKLNISDYS</sequence>
<dbReference type="EMBL" id="DS113187">
    <property type="protein sequence ID" value="EAY21949.1"/>
    <property type="molecule type" value="Genomic_DNA"/>
</dbReference>
<dbReference type="InParanoid" id="A2DCL2"/>
<dbReference type="PANTHER" id="PTHR48123:SF1">
    <property type="entry name" value="AAA+ ATPASE DOMAIN-CONTAINING PROTEIN"/>
    <property type="match status" value="1"/>
</dbReference>
<evidence type="ECO:0000313" key="1">
    <source>
        <dbReference type="EMBL" id="EAY21949.1"/>
    </source>
</evidence>
<proteinExistence type="predicted"/>